<sequence length="30" mass="3184">MATAFASGTEENAEIVPRDEGSTWLHHGGL</sequence>
<dbReference type="EMBL" id="CH445330">
    <property type="protein sequence ID" value="EAT87999.1"/>
    <property type="molecule type" value="Genomic_DNA"/>
</dbReference>
<reference evidence="3" key="1">
    <citation type="journal article" date="2007" name="Plant Cell">
        <title>Dothideomycete-plant interactions illuminated by genome sequencing and EST analysis of the wheat pathogen Stagonospora nodorum.</title>
        <authorList>
            <person name="Hane J.K."/>
            <person name="Lowe R.G."/>
            <person name="Solomon P.S."/>
            <person name="Tan K.C."/>
            <person name="Schoch C.L."/>
            <person name="Spatafora J.W."/>
            <person name="Crous P.W."/>
            <person name="Kodira C."/>
            <person name="Birren B.W."/>
            <person name="Galagan J.E."/>
            <person name="Torriani S.F."/>
            <person name="McDonald B.A."/>
            <person name="Oliver R.P."/>
        </authorList>
    </citation>
    <scope>NUCLEOTIDE SEQUENCE [LARGE SCALE GENOMIC DNA]</scope>
    <source>
        <strain evidence="3">SN15 / ATCC MYA-4574 / FGSC 10173</strain>
    </source>
</reference>
<evidence type="ECO:0000313" key="3">
    <source>
        <dbReference type="Proteomes" id="UP000001055"/>
    </source>
</evidence>
<dbReference type="GeneID" id="5971527"/>
<dbReference type="InParanoid" id="Q0UVH5"/>
<dbReference type="Proteomes" id="UP000001055">
    <property type="component" value="Unassembled WGS sequence"/>
</dbReference>
<evidence type="ECO:0000313" key="2">
    <source>
        <dbReference type="EMBL" id="EAT87999.1"/>
    </source>
</evidence>
<dbReference type="KEGG" id="pno:SNOG_04239"/>
<name>Q0UVH5_PHANO</name>
<dbReference type="AlphaFoldDB" id="Q0UVH5"/>
<accession>Q0UVH5</accession>
<evidence type="ECO:0000256" key="1">
    <source>
        <dbReference type="SAM" id="MobiDB-lite"/>
    </source>
</evidence>
<dbReference type="RefSeq" id="XP_001794659.1">
    <property type="nucleotide sequence ID" value="XM_001794607.1"/>
</dbReference>
<protein>
    <submittedName>
        <fullName evidence="2">Uncharacterized protein</fullName>
    </submittedName>
</protein>
<organism evidence="2 3">
    <name type="scientific">Phaeosphaeria nodorum (strain SN15 / ATCC MYA-4574 / FGSC 10173)</name>
    <name type="common">Glume blotch fungus</name>
    <name type="synonym">Parastagonospora nodorum</name>
    <dbReference type="NCBI Taxonomy" id="321614"/>
    <lineage>
        <taxon>Eukaryota</taxon>
        <taxon>Fungi</taxon>
        <taxon>Dikarya</taxon>
        <taxon>Ascomycota</taxon>
        <taxon>Pezizomycotina</taxon>
        <taxon>Dothideomycetes</taxon>
        <taxon>Pleosporomycetidae</taxon>
        <taxon>Pleosporales</taxon>
        <taxon>Pleosporineae</taxon>
        <taxon>Phaeosphaeriaceae</taxon>
        <taxon>Parastagonospora</taxon>
    </lineage>
</organism>
<feature type="region of interest" description="Disordered" evidence="1">
    <location>
        <begin position="1"/>
        <end position="30"/>
    </location>
</feature>
<proteinExistence type="predicted"/>
<gene>
    <name evidence="2" type="ORF">SNOG_04239</name>
</gene>